<dbReference type="InterPro" id="IPR003593">
    <property type="entry name" value="AAA+_ATPase"/>
</dbReference>
<dbReference type="InterPro" id="IPR022754">
    <property type="entry name" value="DNA_pol_III_gamma-3"/>
</dbReference>
<dbReference type="Gene3D" id="1.10.8.60">
    <property type="match status" value="1"/>
</dbReference>
<dbReference type="CDD" id="cd00009">
    <property type="entry name" value="AAA"/>
    <property type="match status" value="1"/>
</dbReference>
<dbReference type="CDD" id="cd18137">
    <property type="entry name" value="HLD_clamp_pol_III_gamma_tau"/>
    <property type="match status" value="1"/>
</dbReference>
<feature type="compositionally biased region" description="Polar residues" evidence="12">
    <location>
        <begin position="407"/>
        <end position="419"/>
    </location>
</feature>
<dbReference type="NCBIfam" id="NF004046">
    <property type="entry name" value="PRK05563.1"/>
    <property type="match status" value="1"/>
</dbReference>
<dbReference type="NCBIfam" id="TIGR02397">
    <property type="entry name" value="dnaX_nterm"/>
    <property type="match status" value="1"/>
</dbReference>
<dbReference type="RefSeq" id="WP_377069345.1">
    <property type="nucleotide sequence ID" value="NZ_JBHMEC010000015.1"/>
</dbReference>
<name>A0ABV5HZT2_9RHOB</name>
<dbReference type="Pfam" id="PF22608">
    <property type="entry name" value="DNAX_ATPase_lid"/>
    <property type="match status" value="1"/>
</dbReference>
<keyword evidence="8 11" id="KW-0067">ATP-binding</keyword>
<dbReference type="GO" id="GO:0003887">
    <property type="term" value="F:DNA-directed DNA polymerase activity"/>
    <property type="evidence" value="ECO:0007669"/>
    <property type="project" value="UniProtKB-EC"/>
</dbReference>
<dbReference type="PANTHER" id="PTHR11669:SF0">
    <property type="entry name" value="PROTEIN STICHEL-LIKE 2"/>
    <property type="match status" value="1"/>
</dbReference>
<evidence type="ECO:0000256" key="5">
    <source>
        <dbReference type="ARBA" id="ARBA00022723"/>
    </source>
</evidence>
<evidence type="ECO:0000313" key="15">
    <source>
        <dbReference type="Proteomes" id="UP001589670"/>
    </source>
</evidence>
<evidence type="ECO:0000256" key="1">
    <source>
        <dbReference type="ARBA" id="ARBA00006360"/>
    </source>
</evidence>
<evidence type="ECO:0000256" key="11">
    <source>
        <dbReference type="RuleBase" id="RU364063"/>
    </source>
</evidence>
<evidence type="ECO:0000256" key="6">
    <source>
        <dbReference type="ARBA" id="ARBA00022741"/>
    </source>
</evidence>
<dbReference type="InterPro" id="IPR012763">
    <property type="entry name" value="DNA_pol_III_sug/sutau_N"/>
</dbReference>
<keyword evidence="6 11" id="KW-0547">Nucleotide-binding</keyword>
<evidence type="ECO:0000256" key="3">
    <source>
        <dbReference type="ARBA" id="ARBA00022695"/>
    </source>
</evidence>
<protein>
    <recommendedName>
        <fullName evidence="11">DNA polymerase III subunit gamma/tau</fullName>
        <ecNumber evidence="11">2.7.7.7</ecNumber>
    </recommendedName>
</protein>
<keyword evidence="2 11" id="KW-0808">Transferase</keyword>
<dbReference type="Proteomes" id="UP001589670">
    <property type="component" value="Unassembled WGS sequence"/>
</dbReference>
<sequence>MSQPPDTGYQVLARKYRPETFADLVGQDAMVRTLKNAFQADRIAQAFIMTGIRGTGKTTTARIIAKGMNCIGQDGTGAPTTDPCGECEHCTAIMEGRHVDVLEMDAASRTGVGDIRDIIESVHYRAASARYKIYIIDEVHMLSTSAFNALLKTLEEPPAHVKFIFATTEIRKVPVTVLSRCQRFDLRRIEPEAMIGLLRRIADAEGAQITDEALALITRAAEGSARDATSLLDQAISHGAGETGADQVRAMLGLADRGRVLDLFDMILRGDAGGALSELGAQYAEGADPLAVLRDLSEITHWVSVVKITPDAAEDPTIGPDERARGQQMAENLPMRVLTRMWQMLLKALDEVAEAPNAMMAAEMAVIRLTHVADLPTPEDLVRRLSDGPPASPEGGGARPQAHGQGATAQGTPHGTAQGTPMPRRPTHAAPTGPSASGNGNGSGSGNGNGQMTARAPETQDALAQYPGFEHVLDLIRAQRDARLLIEVEGCLRLASYRPGRIEFTPTPDAPADLAQRLGSALQRWTGARWAVTLVNSATAPTLREAREAEQDARTAQAREHPLVRAVFSAFPGASITGIRTAEDITTEAGEEALPEVEDEWDPFEEG</sequence>
<dbReference type="SUPFAM" id="SSF52540">
    <property type="entry name" value="P-loop containing nucleoside triphosphate hydrolases"/>
    <property type="match status" value="1"/>
</dbReference>
<keyword evidence="15" id="KW-1185">Reference proteome</keyword>
<keyword evidence="9 11" id="KW-0239">DNA-directed DNA polymerase</keyword>
<dbReference type="InterPro" id="IPR027417">
    <property type="entry name" value="P-loop_NTPase"/>
</dbReference>
<accession>A0ABV5HZT2</accession>
<comment type="function">
    <text evidence="11">DNA polymerase III is a complex, multichain enzyme responsible for most of the replicative synthesis in bacteria. This DNA polymerase also exhibits 3' to 5' exonuclease activity.</text>
</comment>
<dbReference type="EC" id="2.7.7.7" evidence="11"/>
<keyword evidence="3 11" id="KW-0548">Nucleotidyltransferase</keyword>
<evidence type="ECO:0000259" key="13">
    <source>
        <dbReference type="SMART" id="SM00382"/>
    </source>
</evidence>
<feature type="region of interest" description="Disordered" evidence="12">
    <location>
        <begin position="380"/>
        <end position="455"/>
    </location>
</feature>
<organism evidence="14 15">
    <name type="scientific">Roseovarius ramblicola</name>
    <dbReference type="NCBI Taxonomy" id="2022336"/>
    <lineage>
        <taxon>Bacteria</taxon>
        <taxon>Pseudomonadati</taxon>
        <taxon>Pseudomonadota</taxon>
        <taxon>Alphaproteobacteria</taxon>
        <taxon>Rhodobacterales</taxon>
        <taxon>Roseobacteraceae</taxon>
        <taxon>Roseovarius</taxon>
    </lineage>
</organism>
<dbReference type="NCBIfam" id="NF006585">
    <property type="entry name" value="PRK09111.1"/>
    <property type="match status" value="1"/>
</dbReference>
<dbReference type="SMART" id="SM00382">
    <property type="entry name" value="AAA"/>
    <property type="match status" value="1"/>
</dbReference>
<evidence type="ECO:0000256" key="2">
    <source>
        <dbReference type="ARBA" id="ARBA00022679"/>
    </source>
</evidence>
<comment type="caution">
    <text evidence="14">The sequence shown here is derived from an EMBL/GenBank/DDBJ whole genome shotgun (WGS) entry which is preliminary data.</text>
</comment>
<dbReference type="PANTHER" id="PTHR11669">
    <property type="entry name" value="REPLICATION FACTOR C / DNA POLYMERASE III GAMMA-TAU SUBUNIT"/>
    <property type="match status" value="1"/>
</dbReference>
<dbReference type="InterPro" id="IPR050238">
    <property type="entry name" value="DNA_Rep/Repair_Clamp_Loader"/>
</dbReference>
<dbReference type="InterPro" id="IPR008921">
    <property type="entry name" value="DNA_pol3_clamp-load_cplx_C"/>
</dbReference>
<dbReference type="EMBL" id="JBHMEC010000015">
    <property type="protein sequence ID" value="MFB9149935.1"/>
    <property type="molecule type" value="Genomic_DNA"/>
</dbReference>
<comment type="similarity">
    <text evidence="1 11">Belongs to the DnaX/STICHEL family.</text>
</comment>
<evidence type="ECO:0000256" key="4">
    <source>
        <dbReference type="ARBA" id="ARBA00022705"/>
    </source>
</evidence>
<evidence type="ECO:0000256" key="7">
    <source>
        <dbReference type="ARBA" id="ARBA00022833"/>
    </source>
</evidence>
<keyword evidence="5" id="KW-0479">Metal-binding</keyword>
<dbReference type="Pfam" id="PF12169">
    <property type="entry name" value="DNA_pol3_gamma3"/>
    <property type="match status" value="1"/>
</dbReference>
<feature type="compositionally biased region" description="Gly residues" evidence="12">
    <location>
        <begin position="439"/>
        <end position="449"/>
    </location>
</feature>
<keyword evidence="4 11" id="KW-0235">DNA replication</keyword>
<evidence type="ECO:0000256" key="9">
    <source>
        <dbReference type="ARBA" id="ARBA00022932"/>
    </source>
</evidence>
<dbReference type="Pfam" id="PF12362">
    <property type="entry name" value="DUF3646"/>
    <property type="match status" value="1"/>
</dbReference>
<dbReference type="Pfam" id="PF13177">
    <property type="entry name" value="DNA_pol3_delta2"/>
    <property type="match status" value="1"/>
</dbReference>
<evidence type="ECO:0000256" key="10">
    <source>
        <dbReference type="ARBA" id="ARBA00049244"/>
    </source>
</evidence>
<evidence type="ECO:0000256" key="12">
    <source>
        <dbReference type="SAM" id="MobiDB-lite"/>
    </source>
</evidence>
<gene>
    <name evidence="11" type="primary">dnaX</name>
    <name evidence="14" type="ORF">ACFFU4_09265</name>
</gene>
<evidence type="ECO:0000313" key="14">
    <source>
        <dbReference type="EMBL" id="MFB9149935.1"/>
    </source>
</evidence>
<dbReference type="InterPro" id="IPR022107">
    <property type="entry name" value="DNA_pol_III_gamma/tau_C"/>
</dbReference>
<dbReference type="SUPFAM" id="SSF48019">
    <property type="entry name" value="post-AAA+ oligomerization domain-like"/>
    <property type="match status" value="1"/>
</dbReference>
<reference evidence="14 15" key="1">
    <citation type="submission" date="2024-09" db="EMBL/GenBank/DDBJ databases">
        <authorList>
            <person name="Sun Q."/>
            <person name="Mori K."/>
        </authorList>
    </citation>
    <scope>NUCLEOTIDE SEQUENCE [LARGE SCALE GENOMIC DNA]</scope>
    <source>
        <strain evidence="14 15">CECT 9424</strain>
    </source>
</reference>
<dbReference type="Gene3D" id="1.20.272.10">
    <property type="match status" value="1"/>
</dbReference>
<comment type="catalytic activity">
    <reaction evidence="10 11">
        <text>DNA(n) + a 2'-deoxyribonucleoside 5'-triphosphate = DNA(n+1) + diphosphate</text>
        <dbReference type="Rhea" id="RHEA:22508"/>
        <dbReference type="Rhea" id="RHEA-COMP:17339"/>
        <dbReference type="Rhea" id="RHEA-COMP:17340"/>
        <dbReference type="ChEBI" id="CHEBI:33019"/>
        <dbReference type="ChEBI" id="CHEBI:61560"/>
        <dbReference type="ChEBI" id="CHEBI:173112"/>
        <dbReference type="EC" id="2.7.7.7"/>
    </reaction>
</comment>
<comment type="subunit">
    <text evidence="11">DNA polymerase III contains a core (composed of alpha, epsilon and theta chains) that associates with a tau subunit. This core dimerizes to form the POLIII' complex. PolIII' associates with the gamma complex (composed of gamma, delta, delta', psi and chi chains) and with the beta chain to form the complete DNA polymerase III complex.</text>
</comment>
<dbReference type="Gene3D" id="3.40.50.300">
    <property type="entry name" value="P-loop containing nucleotide triphosphate hydrolases"/>
    <property type="match status" value="1"/>
</dbReference>
<evidence type="ECO:0000256" key="8">
    <source>
        <dbReference type="ARBA" id="ARBA00022840"/>
    </source>
</evidence>
<dbReference type="InterPro" id="IPR045085">
    <property type="entry name" value="HLD_clamp_pol_III_gamma_tau"/>
</dbReference>
<proteinExistence type="inferred from homology"/>
<keyword evidence="7" id="KW-0862">Zinc</keyword>
<feature type="domain" description="AAA+ ATPase" evidence="13">
    <location>
        <begin position="43"/>
        <end position="190"/>
    </location>
</feature>